<accession>A0A3L8E2Q2</accession>
<dbReference type="AlphaFoldDB" id="A0A3L8E2Q2"/>
<sequence length="438" mass="50023">MCSYSMQSEYQEAETTCHPSDFVLKPEGHSLSVDRKNQLFPCPANRYELIIQRTDTGSVVLSAAISKFPYKVPYNLSSYTLFNVTILDKYQKIFSQKIRTFEKAPSTVLNFISMNVSDTNVTLSWMAPTQPNGIIEGYNVELQVIKYLGCKDSTSDLSSIKTTHQTKNTTITIHNLHPYASYRAQIVAYNARFDSEVVETIFNTNKSVYIYKLCAYIHTYKFFAIHNSSQQFYIDVATEVFSQLKAQGWNLTWKPPEDCTTITGPLDAKIKIRSIKDDSENFPIVKYTKYTYLPLYKAELYALNQFVARVYVIRAINAAENPSAYQEIEFAVPPGVPPQVTKLDVYEIDKHQDPMVVYLRWQKPIPPLNGTLRGYSIRLCNNVHVCSYTEVPLTNTCKLWDDYVCGSVQLENNSSLTIEVSDVFITFLYCSCCCYCCS</sequence>
<keyword evidence="3" id="KW-0547">Nucleotide-binding</keyword>
<dbReference type="InterPro" id="IPR013783">
    <property type="entry name" value="Ig-like_fold"/>
</dbReference>
<comment type="subcellular location">
    <subcellularLocation>
        <location evidence="1">Membrane</location>
        <topology evidence="1">Single-pass membrane protein</topology>
    </subcellularLocation>
</comment>
<keyword evidence="6" id="KW-0472">Membrane</keyword>
<feature type="domain" description="Fibronectin type-III" evidence="8">
    <location>
        <begin position="104"/>
        <end position="208"/>
    </location>
</feature>
<gene>
    <name evidence="9" type="ORF">DMN91_000452</name>
</gene>
<keyword evidence="2" id="KW-0812">Transmembrane</keyword>
<dbReference type="InterPro" id="IPR036116">
    <property type="entry name" value="FN3_sf"/>
</dbReference>
<dbReference type="PANTHER" id="PTHR46877">
    <property type="entry name" value="EPH RECEPTOR A5"/>
    <property type="match status" value="1"/>
</dbReference>
<dbReference type="SUPFAM" id="SSF49265">
    <property type="entry name" value="Fibronectin type III"/>
    <property type="match status" value="2"/>
</dbReference>
<proteinExistence type="predicted"/>
<dbReference type="OrthoDB" id="6417559at2759"/>
<dbReference type="GO" id="GO:0005886">
    <property type="term" value="C:plasma membrane"/>
    <property type="evidence" value="ECO:0007669"/>
    <property type="project" value="TreeGrafter"/>
</dbReference>
<dbReference type="Gene3D" id="2.60.40.10">
    <property type="entry name" value="Immunoglobulins"/>
    <property type="match status" value="1"/>
</dbReference>
<dbReference type="InterPro" id="IPR003961">
    <property type="entry name" value="FN3_dom"/>
</dbReference>
<dbReference type="Pfam" id="PF00041">
    <property type="entry name" value="fn3"/>
    <property type="match status" value="1"/>
</dbReference>
<dbReference type="PANTHER" id="PTHR46877:SF14">
    <property type="entry name" value="RECEPTOR PROTEIN-TYROSINE KINASE"/>
    <property type="match status" value="1"/>
</dbReference>
<dbReference type="Proteomes" id="UP000279307">
    <property type="component" value="Chromosome 1"/>
</dbReference>
<evidence type="ECO:0000259" key="8">
    <source>
        <dbReference type="PROSITE" id="PS50853"/>
    </source>
</evidence>
<evidence type="ECO:0000313" key="9">
    <source>
        <dbReference type="EMBL" id="RLU26655.1"/>
    </source>
</evidence>
<keyword evidence="7" id="KW-0675">Receptor</keyword>
<comment type="caution">
    <text evidence="9">The sequence shown here is derived from an EMBL/GenBank/DDBJ whole genome shotgun (WGS) entry which is preliminary data.</text>
</comment>
<evidence type="ECO:0000256" key="4">
    <source>
        <dbReference type="ARBA" id="ARBA00022840"/>
    </source>
</evidence>
<reference evidence="9" key="2">
    <citation type="submission" date="2018-07" db="EMBL/GenBank/DDBJ databases">
        <authorList>
            <person name="Mckenzie S.K."/>
            <person name="Kronauer D.J.C."/>
        </authorList>
    </citation>
    <scope>NUCLEOTIDE SEQUENCE</scope>
    <source>
        <strain evidence="9">Clonal line C1</strain>
    </source>
</reference>
<evidence type="ECO:0000256" key="3">
    <source>
        <dbReference type="ARBA" id="ARBA00022741"/>
    </source>
</evidence>
<name>A0A3L8E2Q2_OOCBI</name>
<evidence type="ECO:0000256" key="6">
    <source>
        <dbReference type="ARBA" id="ARBA00023136"/>
    </source>
</evidence>
<dbReference type="EMBL" id="QOIP01000001">
    <property type="protein sequence ID" value="RLU26655.1"/>
    <property type="molecule type" value="Genomic_DNA"/>
</dbReference>
<evidence type="ECO:0000256" key="5">
    <source>
        <dbReference type="ARBA" id="ARBA00022989"/>
    </source>
</evidence>
<keyword evidence="4" id="KW-0067">ATP-binding</keyword>
<evidence type="ECO:0000256" key="1">
    <source>
        <dbReference type="ARBA" id="ARBA00004167"/>
    </source>
</evidence>
<evidence type="ECO:0000256" key="7">
    <source>
        <dbReference type="ARBA" id="ARBA00023170"/>
    </source>
</evidence>
<reference evidence="9" key="1">
    <citation type="journal article" date="2018" name="Genome Res.">
        <title>The genomic architecture and molecular evolution of ant odorant receptors.</title>
        <authorList>
            <person name="McKenzie S.K."/>
            <person name="Kronauer D.J.C."/>
        </authorList>
    </citation>
    <scope>NUCLEOTIDE SEQUENCE [LARGE SCALE GENOMIC DNA]</scope>
    <source>
        <strain evidence="9">Clonal line C1</strain>
    </source>
</reference>
<protein>
    <recommendedName>
        <fullName evidence="8">Fibronectin type-III domain-containing protein</fullName>
    </recommendedName>
</protein>
<evidence type="ECO:0000256" key="2">
    <source>
        <dbReference type="ARBA" id="ARBA00022692"/>
    </source>
</evidence>
<keyword evidence="5" id="KW-1133">Transmembrane helix</keyword>
<organism evidence="9">
    <name type="scientific">Ooceraea biroi</name>
    <name type="common">Clonal raider ant</name>
    <name type="synonym">Cerapachys biroi</name>
    <dbReference type="NCBI Taxonomy" id="2015173"/>
    <lineage>
        <taxon>Eukaryota</taxon>
        <taxon>Metazoa</taxon>
        <taxon>Ecdysozoa</taxon>
        <taxon>Arthropoda</taxon>
        <taxon>Hexapoda</taxon>
        <taxon>Insecta</taxon>
        <taxon>Pterygota</taxon>
        <taxon>Neoptera</taxon>
        <taxon>Endopterygota</taxon>
        <taxon>Hymenoptera</taxon>
        <taxon>Apocrita</taxon>
        <taxon>Aculeata</taxon>
        <taxon>Formicoidea</taxon>
        <taxon>Formicidae</taxon>
        <taxon>Dorylinae</taxon>
        <taxon>Ooceraea</taxon>
    </lineage>
</organism>
<dbReference type="GO" id="GO:0005524">
    <property type="term" value="F:ATP binding"/>
    <property type="evidence" value="ECO:0007669"/>
    <property type="project" value="UniProtKB-KW"/>
</dbReference>
<dbReference type="CDD" id="cd00063">
    <property type="entry name" value="FN3"/>
    <property type="match status" value="1"/>
</dbReference>
<dbReference type="SMART" id="SM00060">
    <property type="entry name" value="FN3"/>
    <property type="match status" value="1"/>
</dbReference>
<dbReference type="InterPro" id="IPR050449">
    <property type="entry name" value="Ephrin_rcpt_TKs"/>
</dbReference>
<dbReference type="PROSITE" id="PS50853">
    <property type="entry name" value="FN3"/>
    <property type="match status" value="1"/>
</dbReference>